<name>A0A849AFK8_9MICO</name>
<dbReference type="Proteomes" id="UP000557772">
    <property type="component" value="Unassembled WGS sequence"/>
</dbReference>
<dbReference type="AlphaFoldDB" id="A0A849AFK8"/>
<keyword evidence="3" id="KW-1185">Reference proteome</keyword>
<organism evidence="2 3">
    <name type="scientific">Flexivirga aerilata</name>
    <dbReference type="NCBI Taxonomy" id="1656889"/>
    <lineage>
        <taxon>Bacteria</taxon>
        <taxon>Bacillati</taxon>
        <taxon>Actinomycetota</taxon>
        <taxon>Actinomycetes</taxon>
        <taxon>Micrococcales</taxon>
        <taxon>Dermacoccaceae</taxon>
        <taxon>Flexivirga</taxon>
    </lineage>
</organism>
<keyword evidence="1" id="KW-0812">Transmembrane</keyword>
<dbReference type="EMBL" id="JABENB010000001">
    <property type="protein sequence ID" value="NNG39209.1"/>
    <property type="molecule type" value="Genomic_DNA"/>
</dbReference>
<evidence type="ECO:0000313" key="3">
    <source>
        <dbReference type="Proteomes" id="UP000557772"/>
    </source>
</evidence>
<sequence>MTTIDKLQSRALLAFHDVQVRYARAVAERERGDVPGWVLITIMTAGLVTALWATAQGTLTSLFNTAVQSVTGGGR</sequence>
<evidence type="ECO:0000313" key="2">
    <source>
        <dbReference type="EMBL" id="NNG39209.1"/>
    </source>
</evidence>
<reference evidence="2 3" key="1">
    <citation type="submission" date="2020-05" db="EMBL/GenBank/DDBJ databases">
        <title>Flexivirga sp. ID2601S isolated from air conditioner.</title>
        <authorList>
            <person name="Kim D.H."/>
        </authorList>
    </citation>
    <scope>NUCLEOTIDE SEQUENCE [LARGE SCALE GENOMIC DNA]</scope>
    <source>
        <strain evidence="2 3">ID2601S</strain>
    </source>
</reference>
<keyword evidence="1" id="KW-1133">Transmembrane helix</keyword>
<feature type="transmembrane region" description="Helical" evidence="1">
    <location>
        <begin position="34"/>
        <end position="55"/>
    </location>
</feature>
<gene>
    <name evidence="2" type="ORF">HJ588_07970</name>
</gene>
<dbReference type="RefSeq" id="WP_171153758.1">
    <property type="nucleotide sequence ID" value="NZ_JABENB010000001.1"/>
</dbReference>
<comment type="caution">
    <text evidence="2">The sequence shown here is derived from an EMBL/GenBank/DDBJ whole genome shotgun (WGS) entry which is preliminary data.</text>
</comment>
<accession>A0A849AFK8</accession>
<proteinExistence type="predicted"/>
<keyword evidence="1" id="KW-0472">Membrane</keyword>
<evidence type="ECO:0000256" key="1">
    <source>
        <dbReference type="SAM" id="Phobius"/>
    </source>
</evidence>
<protein>
    <submittedName>
        <fullName evidence="2">Uncharacterized protein</fullName>
    </submittedName>
</protein>